<accession>A0A9J5W6X6</accession>
<proteinExistence type="predicted"/>
<comment type="caution">
    <text evidence="1">The sequence shown here is derived from an EMBL/GenBank/DDBJ whole genome shotgun (WGS) entry which is preliminary data.</text>
</comment>
<keyword evidence="2" id="KW-1185">Reference proteome</keyword>
<name>A0A9J5W6X6_SOLCO</name>
<dbReference type="Proteomes" id="UP000824120">
    <property type="component" value="Chromosome 12"/>
</dbReference>
<evidence type="ECO:0000313" key="1">
    <source>
        <dbReference type="EMBL" id="KAG5571290.1"/>
    </source>
</evidence>
<organism evidence="1 2">
    <name type="scientific">Solanum commersonii</name>
    <name type="common">Commerson's wild potato</name>
    <name type="synonym">Commerson's nightshade</name>
    <dbReference type="NCBI Taxonomy" id="4109"/>
    <lineage>
        <taxon>Eukaryota</taxon>
        <taxon>Viridiplantae</taxon>
        <taxon>Streptophyta</taxon>
        <taxon>Embryophyta</taxon>
        <taxon>Tracheophyta</taxon>
        <taxon>Spermatophyta</taxon>
        <taxon>Magnoliopsida</taxon>
        <taxon>eudicotyledons</taxon>
        <taxon>Gunneridae</taxon>
        <taxon>Pentapetalae</taxon>
        <taxon>asterids</taxon>
        <taxon>lamiids</taxon>
        <taxon>Solanales</taxon>
        <taxon>Solanaceae</taxon>
        <taxon>Solanoideae</taxon>
        <taxon>Solaneae</taxon>
        <taxon>Solanum</taxon>
    </lineage>
</organism>
<gene>
    <name evidence="1" type="ORF">H5410_061056</name>
</gene>
<dbReference type="AlphaFoldDB" id="A0A9J5W6X6"/>
<reference evidence="1 2" key="1">
    <citation type="submission" date="2020-09" db="EMBL/GenBank/DDBJ databases">
        <title>De no assembly of potato wild relative species, Solanum commersonii.</title>
        <authorList>
            <person name="Cho K."/>
        </authorList>
    </citation>
    <scope>NUCLEOTIDE SEQUENCE [LARGE SCALE GENOMIC DNA]</scope>
    <source>
        <strain evidence="1">LZ3.2</strain>
        <tissue evidence="1">Leaf</tissue>
    </source>
</reference>
<sequence length="173" mass="18889">MQFRNQIWRGHDFGANVGGGGGSGGGEGGGSDGGSCFCIGYGEGHGWGENCGGGGQTGGNGESDDEEIDETTFMALGDSKLKMMTLRDQLFKAFADKKFEYMELNDDKTVTDKQNSCLKKHVEKLEPSNLDLKSEILRMTVTEKGKGKMSETEENLEKELKNAKMIIFLKKKR</sequence>
<protein>
    <submittedName>
        <fullName evidence="1">Uncharacterized protein</fullName>
    </submittedName>
</protein>
<dbReference type="EMBL" id="JACXVP010000012">
    <property type="protein sequence ID" value="KAG5571290.1"/>
    <property type="molecule type" value="Genomic_DNA"/>
</dbReference>
<evidence type="ECO:0000313" key="2">
    <source>
        <dbReference type="Proteomes" id="UP000824120"/>
    </source>
</evidence>